<name>A0ABZ2KIT1_9BACT</name>
<evidence type="ECO:0000313" key="5">
    <source>
        <dbReference type="EMBL" id="WXA97223.1"/>
    </source>
</evidence>
<dbReference type="PANTHER" id="PTHR43391">
    <property type="entry name" value="RETINOL DEHYDROGENASE-RELATED"/>
    <property type="match status" value="1"/>
</dbReference>
<sequence>MSLPQQPRSVVTGGGSGLGRALCIELAKRGARLLVADLRKDTAEETAILARDAGASEVIAVAVDVAKSDEVEKLAAEAESRFGGTDLLVNNAGVATAGATGEVPLADWEWIVGINLWGVVYGCHHFVPKMKERRSGHILNVASAAGLLCAPQMGPYNVTKAGVVALSETLYAELGSFDIGVTVLCPMFFKTGIIENSRLTNPQERDLGQRLLDREKLNANDVALRALDAVEKKHLYAVPMANGRWLWRMKRTAPETFHWASGGIFTKMKKRFAGAAK</sequence>
<protein>
    <submittedName>
        <fullName evidence="5">SDR family NAD(P)-dependent oxidoreductase</fullName>
    </submittedName>
</protein>
<dbReference type="RefSeq" id="WP_394847838.1">
    <property type="nucleotide sequence ID" value="NZ_CP089982.1"/>
</dbReference>
<evidence type="ECO:0000256" key="2">
    <source>
        <dbReference type="ARBA" id="ARBA00022857"/>
    </source>
</evidence>
<gene>
    <name evidence="5" type="ORF">LZC95_10290</name>
</gene>
<dbReference type="EMBL" id="CP089982">
    <property type="protein sequence ID" value="WXA97223.1"/>
    <property type="molecule type" value="Genomic_DNA"/>
</dbReference>
<dbReference type="SUPFAM" id="SSF51735">
    <property type="entry name" value="NAD(P)-binding Rossmann-fold domains"/>
    <property type="match status" value="1"/>
</dbReference>
<dbReference type="Gene3D" id="3.40.50.720">
    <property type="entry name" value="NAD(P)-binding Rossmann-like Domain"/>
    <property type="match status" value="1"/>
</dbReference>
<reference evidence="5 6" key="1">
    <citation type="submission" date="2021-12" db="EMBL/GenBank/DDBJ databases">
        <title>Discovery of the Pendulisporaceae a myxobacterial family with distinct sporulation behavior and unique specialized metabolism.</title>
        <authorList>
            <person name="Garcia R."/>
            <person name="Popoff A."/>
            <person name="Bader C.D."/>
            <person name="Loehr J."/>
            <person name="Walesch S."/>
            <person name="Walt C."/>
            <person name="Boldt J."/>
            <person name="Bunk B."/>
            <person name="Haeckl F.J.F.P.J."/>
            <person name="Gunesch A.P."/>
            <person name="Birkelbach J."/>
            <person name="Nuebel U."/>
            <person name="Pietschmann T."/>
            <person name="Bach T."/>
            <person name="Mueller R."/>
        </authorList>
    </citation>
    <scope>NUCLEOTIDE SEQUENCE [LARGE SCALE GENOMIC DNA]</scope>
    <source>
        <strain evidence="5 6">MSr12523</strain>
    </source>
</reference>
<evidence type="ECO:0000256" key="4">
    <source>
        <dbReference type="RuleBase" id="RU000363"/>
    </source>
</evidence>
<dbReference type="PRINTS" id="PR00080">
    <property type="entry name" value="SDRFAMILY"/>
</dbReference>
<keyword evidence="6" id="KW-1185">Reference proteome</keyword>
<evidence type="ECO:0000256" key="3">
    <source>
        <dbReference type="ARBA" id="ARBA00023002"/>
    </source>
</evidence>
<proteinExistence type="inferred from homology"/>
<dbReference type="InterPro" id="IPR036291">
    <property type="entry name" value="NAD(P)-bd_dom_sf"/>
</dbReference>
<dbReference type="Pfam" id="PF00106">
    <property type="entry name" value="adh_short"/>
    <property type="match status" value="1"/>
</dbReference>
<dbReference type="PANTHER" id="PTHR43391:SF14">
    <property type="entry name" value="DEHYDROGENASE_REDUCTASE SDR FAMILY PROTEIN 7-LIKE"/>
    <property type="match status" value="1"/>
</dbReference>
<evidence type="ECO:0000313" key="6">
    <source>
        <dbReference type="Proteomes" id="UP001379533"/>
    </source>
</evidence>
<dbReference type="InterPro" id="IPR002347">
    <property type="entry name" value="SDR_fam"/>
</dbReference>
<dbReference type="CDD" id="cd05233">
    <property type="entry name" value="SDR_c"/>
    <property type="match status" value="1"/>
</dbReference>
<dbReference type="Proteomes" id="UP001379533">
    <property type="component" value="Chromosome"/>
</dbReference>
<keyword evidence="3" id="KW-0560">Oxidoreductase</keyword>
<keyword evidence="2" id="KW-0521">NADP</keyword>
<organism evidence="5 6">
    <name type="scientific">Pendulispora brunnea</name>
    <dbReference type="NCBI Taxonomy" id="2905690"/>
    <lineage>
        <taxon>Bacteria</taxon>
        <taxon>Pseudomonadati</taxon>
        <taxon>Myxococcota</taxon>
        <taxon>Myxococcia</taxon>
        <taxon>Myxococcales</taxon>
        <taxon>Sorangiineae</taxon>
        <taxon>Pendulisporaceae</taxon>
        <taxon>Pendulispora</taxon>
    </lineage>
</organism>
<comment type="similarity">
    <text evidence="1 4">Belongs to the short-chain dehydrogenases/reductases (SDR) family.</text>
</comment>
<evidence type="ECO:0000256" key="1">
    <source>
        <dbReference type="ARBA" id="ARBA00006484"/>
    </source>
</evidence>
<accession>A0ABZ2KIT1</accession>
<dbReference type="PRINTS" id="PR00081">
    <property type="entry name" value="GDHRDH"/>
</dbReference>